<organism evidence="6 7">
    <name type="scientific">Cryptotermes secundus</name>
    <dbReference type="NCBI Taxonomy" id="105785"/>
    <lineage>
        <taxon>Eukaryota</taxon>
        <taxon>Metazoa</taxon>
        <taxon>Ecdysozoa</taxon>
        <taxon>Arthropoda</taxon>
        <taxon>Hexapoda</taxon>
        <taxon>Insecta</taxon>
        <taxon>Pterygota</taxon>
        <taxon>Neoptera</taxon>
        <taxon>Polyneoptera</taxon>
        <taxon>Dictyoptera</taxon>
        <taxon>Blattodea</taxon>
        <taxon>Blattoidea</taxon>
        <taxon>Termitoidae</taxon>
        <taxon>Kalotermitidae</taxon>
        <taxon>Cryptotermitinae</taxon>
        <taxon>Cryptotermes</taxon>
    </lineage>
</organism>
<keyword evidence="3" id="KW-0413">Isomerase</keyword>
<proteinExistence type="predicted"/>
<comment type="catalytic activity">
    <reaction evidence="3">
        <text>[protein]-peptidylproline (omega=180) = [protein]-peptidylproline (omega=0)</text>
        <dbReference type="Rhea" id="RHEA:16237"/>
        <dbReference type="Rhea" id="RHEA-COMP:10747"/>
        <dbReference type="Rhea" id="RHEA-COMP:10748"/>
        <dbReference type="ChEBI" id="CHEBI:83833"/>
        <dbReference type="ChEBI" id="CHEBI:83834"/>
        <dbReference type="EC" id="5.2.1.8"/>
    </reaction>
</comment>
<keyword evidence="2" id="KW-0802">TPR repeat</keyword>
<sequence>MSADMANYTNCISSIHSPNEELKQLENSGPSVTEQSGSGVVVENDSNLEANLSEIEAEVSVSDNTQSTRSTNGDTHESVDKGKEEEEWLDILGSGQLKKKVLKRAENGYRPQRSHICEINLQGSLPDGTIIDKHDHLSIQIGDAEVVQGLDLALPLMDVGEVALLEVGPRFAYGSQGREPDIPCDVTVMYTVELLSSEPEPEIETLPTATRRETG</sequence>
<evidence type="ECO:0000313" key="6">
    <source>
        <dbReference type="EMBL" id="PNF41144.1"/>
    </source>
</evidence>
<dbReference type="Proteomes" id="UP000235965">
    <property type="component" value="Unassembled WGS sequence"/>
</dbReference>
<evidence type="ECO:0000256" key="4">
    <source>
        <dbReference type="SAM" id="MobiDB-lite"/>
    </source>
</evidence>
<dbReference type="Pfam" id="PF00254">
    <property type="entry name" value="FKBP_C"/>
    <property type="match status" value="1"/>
</dbReference>
<gene>
    <name evidence="6" type="ORF">B7P43_G04230</name>
</gene>
<evidence type="ECO:0000256" key="2">
    <source>
        <dbReference type="ARBA" id="ARBA00022803"/>
    </source>
</evidence>
<dbReference type="PROSITE" id="PS50059">
    <property type="entry name" value="FKBP_PPIASE"/>
    <property type="match status" value="1"/>
</dbReference>
<feature type="compositionally biased region" description="Basic and acidic residues" evidence="4">
    <location>
        <begin position="74"/>
        <end position="83"/>
    </location>
</feature>
<dbReference type="GO" id="GO:0003755">
    <property type="term" value="F:peptidyl-prolyl cis-trans isomerase activity"/>
    <property type="evidence" value="ECO:0007669"/>
    <property type="project" value="UniProtKB-KW"/>
</dbReference>
<dbReference type="PANTHER" id="PTHR46512:SF1">
    <property type="entry name" value="PEPTIDYLPROLYL ISOMERASE"/>
    <property type="match status" value="1"/>
</dbReference>
<feature type="compositionally biased region" description="Polar residues" evidence="4">
    <location>
        <begin position="61"/>
        <end position="73"/>
    </location>
</feature>
<keyword evidence="7" id="KW-1185">Reference proteome</keyword>
<dbReference type="GO" id="GO:0012505">
    <property type="term" value="C:endomembrane system"/>
    <property type="evidence" value="ECO:0007669"/>
    <property type="project" value="TreeGrafter"/>
</dbReference>
<dbReference type="PANTHER" id="PTHR46512">
    <property type="entry name" value="PEPTIDYLPROLYL ISOMERASE"/>
    <property type="match status" value="1"/>
</dbReference>
<dbReference type="GO" id="GO:0044183">
    <property type="term" value="F:protein folding chaperone"/>
    <property type="evidence" value="ECO:0007669"/>
    <property type="project" value="TreeGrafter"/>
</dbReference>
<comment type="caution">
    <text evidence="6">The sequence shown here is derived from an EMBL/GenBank/DDBJ whole genome shotgun (WGS) entry which is preliminary data.</text>
</comment>
<feature type="compositionally biased region" description="Polar residues" evidence="4">
    <location>
        <begin position="25"/>
        <end position="45"/>
    </location>
</feature>
<dbReference type="GO" id="GO:0005740">
    <property type="term" value="C:mitochondrial envelope"/>
    <property type="evidence" value="ECO:0007669"/>
    <property type="project" value="TreeGrafter"/>
</dbReference>
<accession>A0A2J7RJX9</accession>
<dbReference type="EC" id="5.2.1.8" evidence="3"/>
<dbReference type="GO" id="GO:0005829">
    <property type="term" value="C:cytosol"/>
    <property type="evidence" value="ECO:0007669"/>
    <property type="project" value="TreeGrafter"/>
</dbReference>
<evidence type="ECO:0000256" key="3">
    <source>
        <dbReference type="PROSITE-ProRule" id="PRU00277"/>
    </source>
</evidence>
<evidence type="ECO:0000259" key="5">
    <source>
        <dbReference type="PROSITE" id="PS50059"/>
    </source>
</evidence>
<evidence type="ECO:0000256" key="1">
    <source>
        <dbReference type="ARBA" id="ARBA00022737"/>
    </source>
</evidence>
<feature type="domain" description="PPIase FKBP-type" evidence="5">
    <location>
        <begin position="114"/>
        <end position="198"/>
    </location>
</feature>
<protein>
    <recommendedName>
        <fullName evidence="3">peptidylprolyl isomerase</fullName>
        <ecNumber evidence="3">5.2.1.8</ecNumber>
    </recommendedName>
</protein>
<feature type="region of interest" description="Disordered" evidence="4">
    <location>
        <begin position="57"/>
        <end position="83"/>
    </location>
</feature>
<dbReference type="SUPFAM" id="SSF54534">
    <property type="entry name" value="FKBP-like"/>
    <property type="match status" value="1"/>
</dbReference>
<dbReference type="GO" id="GO:0016020">
    <property type="term" value="C:membrane"/>
    <property type="evidence" value="ECO:0007669"/>
    <property type="project" value="TreeGrafter"/>
</dbReference>
<feature type="region of interest" description="Disordered" evidence="4">
    <location>
        <begin position="22"/>
        <end position="45"/>
    </location>
</feature>
<dbReference type="InterPro" id="IPR046357">
    <property type="entry name" value="PPIase_dom_sf"/>
</dbReference>
<keyword evidence="3" id="KW-0697">Rotamase</keyword>
<name>A0A2J7RJX9_9NEOP</name>
<dbReference type="InterPro" id="IPR001179">
    <property type="entry name" value="PPIase_FKBP_dom"/>
</dbReference>
<dbReference type="AlphaFoldDB" id="A0A2J7RJX9"/>
<dbReference type="GO" id="GO:0043066">
    <property type="term" value="P:negative regulation of apoptotic process"/>
    <property type="evidence" value="ECO:0007669"/>
    <property type="project" value="TreeGrafter"/>
</dbReference>
<evidence type="ECO:0000313" key="7">
    <source>
        <dbReference type="Proteomes" id="UP000235965"/>
    </source>
</evidence>
<dbReference type="Gene3D" id="3.10.50.40">
    <property type="match status" value="1"/>
</dbReference>
<dbReference type="InterPro" id="IPR050754">
    <property type="entry name" value="FKBP4/5/8-like"/>
</dbReference>
<dbReference type="OrthoDB" id="532682at2759"/>
<keyword evidence="1" id="KW-0677">Repeat</keyword>
<reference evidence="6 7" key="1">
    <citation type="submission" date="2017-12" db="EMBL/GenBank/DDBJ databases">
        <title>Hemimetabolous genomes reveal molecular basis of termite eusociality.</title>
        <authorList>
            <person name="Harrison M.C."/>
            <person name="Jongepier E."/>
            <person name="Robertson H.M."/>
            <person name="Arning N."/>
            <person name="Bitard-Feildel T."/>
            <person name="Chao H."/>
            <person name="Childers C.P."/>
            <person name="Dinh H."/>
            <person name="Doddapaneni H."/>
            <person name="Dugan S."/>
            <person name="Gowin J."/>
            <person name="Greiner C."/>
            <person name="Han Y."/>
            <person name="Hu H."/>
            <person name="Hughes D.S.T."/>
            <person name="Huylmans A.-K."/>
            <person name="Kemena C."/>
            <person name="Kremer L.P.M."/>
            <person name="Lee S.L."/>
            <person name="Lopez-Ezquerra A."/>
            <person name="Mallet L."/>
            <person name="Monroy-Kuhn J.M."/>
            <person name="Moser A."/>
            <person name="Murali S.C."/>
            <person name="Muzny D.M."/>
            <person name="Otani S."/>
            <person name="Piulachs M.-D."/>
            <person name="Poelchau M."/>
            <person name="Qu J."/>
            <person name="Schaub F."/>
            <person name="Wada-Katsumata A."/>
            <person name="Worley K.C."/>
            <person name="Xie Q."/>
            <person name="Ylla G."/>
            <person name="Poulsen M."/>
            <person name="Gibbs R.A."/>
            <person name="Schal C."/>
            <person name="Richards S."/>
            <person name="Belles X."/>
            <person name="Korb J."/>
            <person name="Bornberg-Bauer E."/>
        </authorList>
    </citation>
    <scope>NUCLEOTIDE SEQUENCE [LARGE SCALE GENOMIC DNA]</scope>
    <source>
        <tissue evidence="6">Whole body</tissue>
    </source>
</reference>
<dbReference type="EMBL" id="NEVH01002983">
    <property type="protein sequence ID" value="PNF41144.1"/>
    <property type="molecule type" value="Genomic_DNA"/>
</dbReference>